<keyword evidence="6" id="KW-1185">Reference proteome</keyword>
<feature type="signal peptide" evidence="3">
    <location>
        <begin position="1"/>
        <end position="19"/>
    </location>
</feature>
<dbReference type="Proteomes" id="UP000827092">
    <property type="component" value="Unassembled WGS sequence"/>
</dbReference>
<dbReference type="InterPro" id="IPR003609">
    <property type="entry name" value="Pan_app"/>
</dbReference>
<dbReference type="EMBL" id="JAFNEN010000113">
    <property type="protein sequence ID" value="KAG8193888.1"/>
    <property type="molecule type" value="Genomic_DNA"/>
</dbReference>
<keyword evidence="2" id="KW-0472">Membrane</keyword>
<evidence type="ECO:0000256" key="1">
    <source>
        <dbReference type="SAM" id="MobiDB-lite"/>
    </source>
</evidence>
<comment type="caution">
    <text evidence="5">The sequence shown here is derived from an EMBL/GenBank/DDBJ whole genome shotgun (WGS) entry which is preliminary data.</text>
</comment>
<feature type="domain" description="Apple" evidence="4">
    <location>
        <begin position="20"/>
        <end position="109"/>
    </location>
</feature>
<keyword evidence="3" id="KW-0732">Signal</keyword>
<feature type="chain" id="PRO_5043596803" description="Apple domain-containing protein" evidence="3">
    <location>
        <begin position="20"/>
        <end position="467"/>
    </location>
</feature>
<evidence type="ECO:0000259" key="4">
    <source>
        <dbReference type="PROSITE" id="PS50948"/>
    </source>
</evidence>
<feature type="transmembrane region" description="Helical" evidence="2">
    <location>
        <begin position="421"/>
        <end position="440"/>
    </location>
</feature>
<feature type="region of interest" description="Disordered" evidence="1">
    <location>
        <begin position="331"/>
        <end position="409"/>
    </location>
</feature>
<evidence type="ECO:0000256" key="2">
    <source>
        <dbReference type="SAM" id="Phobius"/>
    </source>
</evidence>
<protein>
    <recommendedName>
        <fullName evidence="4">Apple domain-containing protein</fullName>
    </recommendedName>
</protein>
<sequence length="467" mass="50916">MRWRGVAAVLCWLVHVNSGCETGVAHVGSVLSVPRSLLANADVALLQEYSADSLAQCMEECCTGKYGSCTIASFKSRSTKKNCMHFNCRPLTKCKFLSSNSTDTFSFSSQPPTPKHDPKTTPPTIATKEDIVTFPNEKLALKNDNTTVKPRKGVEEDPHSKSGVKPRKGVSNLDVPHSELLSAAKSNVKPRKGVTSDPTEVPGEPLSEIQNSVVGISSKDLMSELENVFADDVTSVSVEPTSSSAWTSGVEPTMSSTKSAYSDHSDSSMSHTRLIPSYTTEVTHSVPSSTTKTLIYGTMTRQFVSAAVEEIIASTPTSALSFSTAMIRPSKASTLGESSTLNQQSPTKYSYQKLEQHQSLLEKESPTKLGQSSTDELSLQHNYHPLETGLQHNPLGLSPGQKLVEDEETARDRKYKSSMHLVLSLVFGLLVLFAVLGVVAKRVYDGWLRRDYHKMNYLIDGIYDGVD</sequence>
<proteinExistence type="predicted"/>
<feature type="compositionally biased region" description="Polar residues" evidence="1">
    <location>
        <begin position="331"/>
        <end position="350"/>
    </location>
</feature>
<keyword evidence="2" id="KW-1133">Transmembrane helix</keyword>
<evidence type="ECO:0000256" key="3">
    <source>
        <dbReference type="SAM" id="SignalP"/>
    </source>
</evidence>
<feature type="compositionally biased region" description="Basic and acidic residues" evidence="1">
    <location>
        <begin position="354"/>
        <end position="366"/>
    </location>
</feature>
<dbReference type="PROSITE" id="PS50948">
    <property type="entry name" value="PAN"/>
    <property type="match status" value="1"/>
</dbReference>
<dbReference type="AlphaFoldDB" id="A0AAV6VD72"/>
<gene>
    <name evidence="5" type="ORF">JTE90_011448</name>
</gene>
<feature type="region of interest" description="Disordered" evidence="1">
    <location>
        <begin position="105"/>
        <end position="205"/>
    </location>
</feature>
<accession>A0AAV6VD72</accession>
<evidence type="ECO:0000313" key="5">
    <source>
        <dbReference type="EMBL" id="KAG8193888.1"/>
    </source>
</evidence>
<name>A0AAV6VD72_9ARAC</name>
<feature type="region of interest" description="Disordered" evidence="1">
    <location>
        <begin position="240"/>
        <end position="268"/>
    </location>
</feature>
<keyword evidence="2" id="KW-0812">Transmembrane</keyword>
<feature type="compositionally biased region" description="Polar residues" evidence="1">
    <location>
        <begin position="368"/>
        <end position="381"/>
    </location>
</feature>
<evidence type="ECO:0000313" key="6">
    <source>
        <dbReference type="Proteomes" id="UP000827092"/>
    </source>
</evidence>
<organism evidence="5 6">
    <name type="scientific">Oedothorax gibbosus</name>
    <dbReference type="NCBI Taxonomy" id="931172"/>
    <lineage>
        <taxon>Eukaryota</taxon>
        <taxon>Metazoa</taxon>
        <taxon>Ecdysozoa</taxon>
        <taxon>Arthropoda</taxon>
        <taxon>Chelicerata</taxon>
        <taxon>Arachnida</taxon>
        <taxon>Araneae</taxon>
        <taxon>Araneomorphae</taxon>
        <taxon>Entelegynae</taxon>
        <taxon>Araneoidea</taxon>
        <taxon>Linyphiidae</taxon>
        <taxon>Erigoninae</taxon>
        <taxon>Oedothorax</taxon>
    </lineage>
</organism>
<reference evidence="5 6" key="1">
    <citation type="journal article" date="2022" name="Nat. Ecol. Evol.">
        <title>A masculinizing supergene underlies an exaggerated male reproductive morph in a spider.</title>
        <authorList>
            <person name="Hendrickx F."/>
            <person name="De Corte Z."/>
            <person name="Sonet G."/>
            <person name="Van Belleghem S.M."/>
            <person name="Kostlbacher S."/>
            <person name="Vangestel C."/>
        </authorList>
    </citation>
    <scope>NUCLEOTIDE SEQUENCE [LARGE SCALE GENOMIC DNA]</scope>
    <source>
        <strain evidence="5">W744_W776</strain>
    </source>
</reference>